<keyword evidence="13" id="KW-1185">Reference proteome</keyword>
<comment type="caution">
    <text evidence="12">The sequence shown here is derived from an EMBL/GenBank/DDBJ whole genome shotgun (WGS) entry which is preliminary data.</text>
</comment>
<dbReference type="RefSeq" id="XP_056521380.1">
    <property type="nucleotide sequence ID" value="XM_056667784.1"/>
</dbReference>
<protein>
    <recommendedName>
        <fullName evidence="11">BED-type domain-containing protein</fullName>
    </recommendedName>
</protein>
<dbReference type="Pfam" id="PF05699">
    <property type="entry name" value="Dimer_Tnp_hAT"/>
    <property type="match status" value="1"/>
</dbReference>
<dbReference type="GO" id="GO:0046983">
    <property type="term" value="F:protein dimerization activity"/>
    <property type="evidence" value="ECO:0007669"/>
    <property type="project" value="InterPro"/>
</dbReference>
<keyword evidence="7" id="KW-0804">Transcription</keyword>
<dbReference type="PROSITE" id="PS50808">
    <property type="entry name" value="ZF_BED"/>
    <property type="match status" value="1"/>
</dbReference>
<dbReference type="InterPro" id="IPR003656">
    <property type="entry name" value="Znf_BED"/>
</dbReference>
<dbReference type="Proteomes" id="UP001149079">
    <property type="component" value="Unassembled WGS sequence"/>
</dbReference>
<keyword evidence="4" id="KW-0862">Zinc</keyword>
<dbReference type="InterPro" id="IPR052035">
    <property type="entry name" value="ZnF_BED_domain_contain"/>
</dbReference>
<comment type="subcellular location">
    <subcellularLocation>
        <location evidence="1">Nucleus</location>
    </subcellularLocation>
</comment>
<dbReference type="SMART" id="SM00614">
    <property type="entry name" value="ZnF_BED"/>
    <property type="match status" value="1"/>
</dbReference>
<dbReference type="InterPro" id="IPR036236">
    <property type="entry name" value="Znf_C2H2_sf"/>
</dbReference>
<evidence type="ECO:0000256" key="7">
    <source>
        <dbReference type="ARBA" id="ARBA00023163"/>
    </source>
</evidence>
<proteinExistence type="predicted"/>
<evidence type="ECO:0000256" key="9">
    <source>
        <dbReference type="PROSITE-ProRule" id="PRU00027"/>
    </source>
</evidence>
<keyword evidence="8" id="KW-0539">Nucleus</keyword>
<evidence type="ECO:0000256" key="3">
    <source>
        <dbReference type="ARBA" id="ARBA00022771"/>
    </source>
</evidence>
<dbReference type="Pfam" id="PF02892">
    <property type="entry name" value="zf-BED"/>
    <property type="match status" value="1"/>
</dbReference>
<dbReference type="PANTHER" id="PTHR46481">
    <property type="entry name" value="ZINC FINGER BED DOMAIN-CONTAINING PROTEIN 4"/>
    <property type="match status" value="1"/>
</dbReference>
<dbReference type="InterPro" id="IPR012337">
    <property type="entry name" value="RNaseH-like_sf"/>
</dbReference>
<dbReference type="GO" id="GO:0008270">
    <property type="term" value="F:zinc ion binding"/>
    <property type="evidence" value="ECO:0007669"/>
    <property type="project" value="UniProtKB-KW"/>
</dbReference>
<dbReference type="SUPFAM" id="SSF53098">
    <property type="entry name" value="Ribonuclease H-like"/>
    <property type="match status" value="1"/>
</dbReference>
<evidence type="ECO:0000259" key="11">
    <source>
        <dbReference type="PROSITE" id="PS50808"/>
    </source>
</evidence>
<sequence>SQHQNGIKWENRKISDAWDHFEQLADETTGEPKVICKHCSKLLTHPNVKRSGTSTLSRHLKADSCCKDQMTQDLPQKPTNEVFNQSLWEELLLNLITATGVSFSMVESESFKELIQCLRPDGPELDIPSAEMLRRLIDVKIQERQQSILAQLPEGKRLSIALDCWTSPHSQKFMAITGYFIDNDWNYHEVSLGFEPLIDWYTGDPLSETKLSEIAIQILTEHGIADRVLSITTNNASNDNALMAGVQDAMLSQGLRDASIFRVPYIVDVIELSLNELLGELKAVPENEAVEREWSDERTQSLLLRCSTRKHRITDTLDKVRGLAIFVNSCGHCMEEFIALQPNGRKLLPIQDVRSRKNSTFLMLNRARNLRPIFDQYCRTHPQFELGQEEWRQVDYLLSLTKRFFEISNILSKTRDVLVPHVLSIYNVLFRHLDDAEIKLKRKAVPWKKRMLRALGAARNKLEKYYVAADTESYGTLYGIATILCPSKKLEYFDDPNWRGGGIDRKKHFRNMLQEEYTRYQQLFPEIETGKGLSPLDLLLYNDRMRTTVDFEPVFEIREYLNGGLNLGNPRVFWKESEKHYPILAQMARNTLPIPASGAGVERLLNCARHICHYRRERKGPRKIKRLMLYMFSSKFELDEGHFNMLEEYISDGEAAMIDQLRNPLPEIDDLDPISDDEEAGWQEEDAASDSQDDQETKRKLRATQHGKIGLKREGVVV</sequence>
<feature type="non-terminal residue" evidence="12">
    <location>
        <position position="1"/>
    </location>
</feature>
<feature type="region of interest" description="Disordered" evidence="10">
    <location>
        <begin position="666"/>
        <end position="718"/>
    </location>
</feature>
<accession>A0A9W9L1A8</accession>
<dbReference type="GO" id="GO:0003677">
    <property type="term" value="F:DNA binding"/>
    <property type="evidence" value="ECO:0007669"/>
    <property type="project" value="UniProtKB-KW"/>
</dbReference>
<name>A0A9W9L1A8_9EURO</name>
<dbReference type="OrthoDB" id="2677621at2759"/>
<keyword evidence="3 9" id="KW-0863">Zinc-finger</keyword>
<dbReference type="GO" id="GO:0005634">
    <property type="term" value="C:nucleus"/>
    <property type="evidence" value="ECO:0007669"/>
    <property type="project" value="UniProtKB-SubCell"/>
</dbReference>
<feature type="compositionally biased region" description="Acidic residues" evidence="10">
    <location>
        <begin position="667"/>
        <end position="694"/>
    </location>
</feature>
<evidence type="ECO:0000256" key="1">
    <source>
        <dbReference type="ARBA" id="ARBA00004123"/>
    </source>
</evidence>
<evidence type="ECO:0000313" key="12">
    <source>
        <dbReference type="EMBL" id="KAJ5131001.1"/>
    </source>
</evidence>
<dbReference type="GO" id="GO:0009791">
    <property type="term" value="P:post-embryonic development"/>
    <property type="evidence" value="ECO:0007669"/>
    <property type="project" value="UniProtKB-ARBA"/>
</dbReference>
<keyword evidence="2" id="KW-0479">Metal-binding</keyword>
<organism evidence="12 13">
    <name type="scientific">Penicillium bovifimosum</name>
    <dbReference type="NCBI Taxonomy" id="126998"/>
    <lineage>
        <taxon>Eukaryota</taxon>
        <taxon>Fungi</taxon>
        <taxon>Dikarya</taxon>
        <taxon>Ascomycota</taxon>
        <taxon>Pezizomycotina</taxon>
        <taxon>Eurotiomycetes</taxon>
        <taxon>Eurotiomycetidae</taxon>
        <taxon>Eurotiales</taxon>
        <taxon>Aspergillaceae</taxon>
        <taxon>Penicillium</taxon>
    </lineage>
</organism>
<dbReference type="EMBL" id="JAPQKL010000005">
    <property type="protein sequence ID" value="KAJ5131001.1"/>
    <property type="molecule type" value="Genomic_DNA"/>
</dbReference>
<gene>
    <name evidence="12" type="ORF">N7515_007040</name>
</gene>
<dbReference type="SUPFAM" id="SSF57667">
    <property type="entry name" value="beta-beta-alpha zinc fingers"/>
    <property type="match status" value="1"/>
</dbReference>
<evidence type="ECO:0000256" key="6">
    <source>
        <dbReference type="ARBA" id="ARBA00023125"/>
    </source>
</evidence>
<reference evidence="12" key="2">
    <citation type="journal article" date="2023" name="IMA Fungus">
        <title>Comparative genomic study of the Penicillium genus elucidates a diverse pangenome and 15 lateral gene transfer events.</title>
        <authorList>
            <person name="Petersen C."/>
            <person name="Sorensen T."/>
            <person name="Nielsen M.R."/>
            <person name="Sondergaard T.E."/>
            <person name="Sorensen J.L."/>
            <person name="Fitzpatrick D.A."/>
            <person name="Frisvad J.C."/>
            <person name="Nielsen K.L."/>
        </authorList>
    </citation>
    <scope>NUCLEOTIDE SEQUENCE</scope>
    <source>
        <strain evidence="12">IBT 22155</strain>
    </source>
</reference>
<keyword evidence="6" id="KW-0238">DNA-binding</keyword>
<dbReference type="InterPro" id="IPR008906">
    <property type="entry name" value="HATC_C_dom"/>
</dbReference>
<dbReference type="AlphaFoldDB" id="A0A9W9L1A8"/>
<evidence type="ECO:0000256" key="8">
    <source>
        <dbReference type="ARBA" id="ARBA00023242"/>
    </source>
</evidence>
<evidence type="ECO:0000313" key="13">
    <source>
        <dbReference type="Proteomes" id="UP001149079"/>
    </source>
</evidence>
<evidence type="ECO:0000256" key="5">
    <source>
        <dbReference type="ARBA" id="ARBA00023015"/>
    </source>
</evidence>
<keyword evidence="5" id="KW-0805">Transcription regulation</keyword>
<reference evidence="12" key="1">
    <citation type="submission" date="2022-11" db="EMBL/GenBank/DDBJ databases">
        <authorList>
            <person name="Petersen C."/>
        </authorList>
    </citation>
    <scope>NUCLEOTIDE SEQUENCE</scope>
    <source>
        <strain evidence="12">IBT 22155</strain>
    </source>
</reference>
<dbReference type="GeneID" id="81406954"/>
<evidence type="ECO:0000256" key="2">
    <source>
        <dbReference type="ARBA" id="ARBA00022723"/>
    </source>
</evidence>
<feature type="domain" description="BED-type" evidence="11">
    <location>
        <begin position="12"/>
        <end position="73"/>
    </location>
</feature>
<evidence type="ECO:0000256" key="4">
    <source>
        <dbReference type="ARBA" id="ARBA00022833"/>
    </source>
</evidence>
<dbReference type="PANTHER" id="PTHR46481:SF10">
    <property type="entry name" value="ZINC FINGER BED DOMAIN-CONTAINING PROTEIN 39"/>
    <property type="match status" value="1"/>
</dbReference>
<evidence type="ECO:0000256" key="10">
    <source>
        <dbReference type="SAM" id="MobiDB-lite"/>
    </source>
</evidence>